<dbReference type="EMBL" id="BPLQ01010518">
    <property type="protein sequence ID" value="GIY51363.1"/>
    <property type="molecule type" value="Genomic_DNA"/>
</dbReference>
<dbReference type="AlphaFoldDB" id="A0AAV4U0Q9"/>
<gene>
    <name evidence="1" type="ORF">CDAR_69711</name>
</gene>
<accession>A0AAV4U0Q9</accession>
<evidence type="ECO:0000313" key="1">
    <source>
        <dbReference type="EMBL" id="GIY51363.1"/>
    </source>
</evidence>
<keyword evidence="2" id="KW-1185">Reference proteome</keyword>
<protein>
    <submittedName>
        <fullName evidence="1">Uncharacterized protein</fullName>
    </submittedName>
</protein>
<sequence>MRHKYLWEYIEGPRIRSYQFSMFFLHTNYKYGIITLGNVVGKEKVPTAHISEFIPNSGGVTKTYGSIVNHQGSVHLYPVNFSSIQVSNME</sequence>
<evidence type="ECO:0000313" key="2">
    <source>
        <dbReference type="Proteomes" id="UP001054837"/>
    </source>
</evidence>
<proteinExistence type="predicted"/>
<dbReference type="Proteomes" id="UP001054837">
    <property type="component" value="Unassembled WGS sequence"/>
</dbReference>
<comment type="caution">
    <text evidence="1">The sequence shown here is derived from an EMBL/GenBank/DDBJ whole genome shotgun (WGS) entry which is preliminary data.</text>
</comment>
<name>A0AAV4U0Q9_9ARAC</name>
<reference evidence="1 2" key="1">
    <citation type="submission" date="2021-06" db="EMBL/GenBank/DDBJ databases">
        <title>Caerostris darwini draft genome.</title>
        <authorList>
            <person name="Kono N."/>
            <person name="Arakawa K."/>
        </authorList>
    </citation>
    <scope>NUCLEOTIDE SEQUENCE [LARGE SCALE GENOMIC DNA]</scope>
</reference>
<organism evidence="1 2">
    <name type="scientific">Caerostris darwini</name>
    <dbReference type="NCBI Taxonomy" id="1538125"/>
    <lineage>
        <taxon>Eukaryota</taxon>
        <taxon>Metazoa</taxon>
        <taxon>Ecdysozoa</taxon>
        <taxon>Arthropoda</taxon>
        <taxon>Chelicerata</taxon>
        <taxon>Arachnida</taxon>
        <taxon>Araneae</taxon>
        <taxon>Araneomorphae</taxon>
        <taxon>Entelegynae</taxon>
        <taxon>Araneoidea</taxon>
        <taxon>Araneidae</taxon>
        <taxon>Caerostris</taxon>
    </lineage>
</organism>